<dbReference type="EMBL" id="JAUFPN010000205">
    <property type="protein sequence ID" value="MDN3568255.1"/>
    <property type="molecule type" value="Genomic_DNA"/>
</dbReference>
<protein>
    <submittedName>
        <fullName evidence="2">Glycosyltransferase family A protein</fullName>
        <ecNumber evidence="2">2.4.-.-</ecNumber>
    </submittedName>
</protein>
<accession>A0ABT8AEZ1</accession>
<dbReference type="SUPFAM" id="SSF53448">
    <property type="entry name" value="Nucleotide-diphospho-sugar transferases"/>
    <property type="match status" value="1"/>
</dbReference>
<evidence type="ECO:0000313" key="2">
    <source>
        <dbReference type="EMBL" id="MDN3568255.1"/>
    </source>
</evidence>
<keyword evidence="2" id="KW-0808">Transferase</keyword>
<feature type="domain" description="Glycosyltransferase 2-like" evidence="1">
    <location>
        <begin position="13"/>
        <end position="138"/>
    </location>
</feature>
<organism evidence="2 3">
    <name type="scientific">Paeniroseomonas aquatica</name>
    <dbReference type="NCBI Taxonomy" id="373043"/>
    <lineage>
        <taxon>Bacteria</taxon>
        <taxon>Pseudomonadati</taxon>
        <taxon>Pseudomonadota</taxon>
        <taxon>Alphaproteobacteria</taxon>
        <taxon>Acetobacterales</taxon>
        <taxon>Acetobacteraceae</taxon>
        <taxon>Paeniroseomonas</taxon>
    </lineage>
</organism>
<dbReference type="GO" id="GO:0016757">
    <property type="term" value="F:glycosyltransferase activity"/>
    <property type="evidence" value="ECO:0007669"/>
    <property type="project" value="UniProtKB-KW"/>
</dbReference>
<dbReference type="Pfam" id="PF00535">
    <property type="entry name" value="Glycos_transf_2"/>
    <property type="match status" value="1"/>
</dbReference>
<dbReference type="InterPro" id="IPR001173">
    <property type="entry name" value="Glyco_trans_2-like"/>
</dbReference>
<dbReference type="PANTHER" id="PTHR43685:SF2">
    <property type="entry name" value="GLYCOSYLTRANSFERASE 2-LIKE DOMAIN-CONTAINING PROTEIN"/>
    <property type="match status" value="1"/>
</dbReference>
<proteinExistence type="predicted"/>
<keyword evidence="2" id="KW-0328">Glycosyltransferase</keyword>
<gene>
    <name evidence="2" type="ORF">QWZ14_28075</name>
</gene>
<dbReference type="InterPro" id="IPR029044">
    <property type="entry name" value="Nucleotide-diphossugar_trans"/>
</dbReference>
<dbReference type="EC" id="2.4.-.-" evidence="2"/>
<dbReference type="InterPro" id="IPR050834">
    <property type="entry name" value="Glycosyltransf_2"/>
</dbReference>
<reference evidence="3" key="1">
    <citation type="journal article" date="2019" name="Int. J. Syst. Evol. Microbiol.">
        <title>The Global Catalogue of Microorganisms (GCM) 10K type strain sequencing project: providing services to taxonomists for standard genome sequencing and annotation.</title>
        <authorList>
            <consortium name="The Broad Institute Genomics Platform"/>
            <consortium name="The Broad Institute Genome Sequencing Center for Infectious Disease"/>
            <person name="Wu L."/>
            <person name="Ma J."/>
        </authorList>
    </citation>
    <scope>NUCLEOTIDE SEQUENCE [LARGE SCALE GENOMIC DNA]</scope>
    <source>
        <strain evidence="3">CECT 7131</strain>
    </source>
</reference>
<evidence type="ECO:0000259" key="1">
    <source>
        <dbReference type="Pfam" id="PF00535"/>
    </source>
</evidence>
<keyword evidence="3" id="KW-1185">Reference proteome</keyword>
<dbReference type="Gene3D" id="3.90.550.10">
    <property type="entry name" value="Spore Coat Polysaccharide Biosynthesis Protein SpsA, Chain A"/>
    <property type="match status" value="1"/>
</dbReference>
<sequence>MIRDLATPAPAVSILTPAYDVARFIGTAVDSVLAQSYPNWEMLVVDDGSRDGTAEQVTARQDPRLRLLRQDNQGVSAARTRAMAEARGEAVVFLDADDWLAPDALERMVTALAGMPQAVGAYGAYAVMAETAVPDDLPLRRKAGPFASGDLLERLLIQNLFVNGGHLLLRRDALLRAGPFLAKLRYGEDWEYWIRLALQGPFVAIEGTEPLLYVRERQGSAYRRMAHDPAAFAPAMAAIYGNPALADRLGAGRLARMRRRAEAENAWIVGRELIRHGERASGLERLRASVAAAPSPKRALLLAAAHAMPLLPRPLHGPFAAYPG</sequence>
<name>A0ABT8AEZ1_9PROT</name>
<dbReference type="PANTHER" id="PTHR43685">
    <property type="entry name" value="GLYCOSYLTRANSFERASE"/>
    <property type="match status" value="1"/>
</dbReference>
<dbReference type="Proteomes" id="UP001529369">
    <property type="component" value="Unassembled WGS sequence"/>
</dbReference>
<evidence type="ECO:0000313" key="3">
    <source>
        <dbReference type="Proteomes" id="UP001529369"/>
    </source>
</evidence>
<dbReference type="RefSeq" id="WP_290320357.1">
    <property type="nucleotide sequence ID" value="NZ_JAUFPN010000205.1"/>
</dbReference>
<dbReference type="CDD" id="cd00761">
    <property type="entry name" value="Glyco_tranf_GTA_type"/>
    <property type="match status" value="1"/>
</dbReference>
<comment type="caution">
    <text evidence="2">The sequence shown here is derived from an EMBL/GenBank/DDBJ whole genome shotgun (WGS) entry which is preliminary data.</text>
</comment>